<protein>
    <recommendedName>
        <fullName evidence="5">ribonuclease P</fullName>
        <ecNumber evidence="5">3.1.26.5</ecNumber>
    </recommendedName>
</protein>
<keyword evidence="10" id="KW-0862">Zinc</keyword>
<sequence length="618" mass="71385">MFRILRSSFSWSQIHYFLVNNFSKQCSSFGKNTKGFSTVQRSKIQGIHSLQRSQHHLLGSFRFHGNFQEQADNTNMVERKAMIQNSAMGARISKKRQEWQASFRDLISNKDGLEWQTSDWELVAKKMSLSGGPKWEVLCMHTLYKDKNLALGRSLMSYLEQQAQSPSQITLTFYFGLLGETSTSSEQDDEAKVIYDRLLQVSDFLDPASIEVLVSGLSCTKHYRECVKLIDMCKESSTVGLTILFNTLLGSIRFQDLDLVVSTLSLIEEAIEPTQLAIHSSKIIEECLSSTNEVFSTVMDFYKKHSLLLPLKQSEEIIEIFQRHQPNKWCIQTSYIHHRTGKCVNCQYQMERTAITKTEFETIRQAFLDQVIVGSNIFYKSTPDEVENFVKFVERSGPYDVVIDGLNVLNQQKSPKKPEVLDKTVKHFHDQGKKILLLGSKILTRYISSIKMLNPKPAIYMTATTKADDSFFLYAALQSRKDTLIVSKDKLRDHKFLMDPKLRHLFQQWLKEVQIYDWFFSRYGQFIIGRRHLYSIGPQRAEGGWHFPLNDIDKDYPFGNFTVLCFQDNTIVPTQNKPIKSQHSGSERKRHNINYGKKGQQKKRTKSTPVDLDELMKG</sequence>
<evidence type="ECO:0000256" key="11">
    <source>
        <dbReference type="ARBA" id="ARBA00022842"/>
    </source>
</evidence>
<dbReference type="InterPro" id="IPR031595">
    <property type="entry name" value="PRORP_C"/>
</dbReference>
<dbReference type="InterPro" id="IPR011990">
    <property type="entry name" value="TPR-like_helical_dom_sf"/>
</dbReference>
<comment type="catalytic activity">
    <reaction evidence="1">
        <text>Endonucleolytic cleavage of RNA, removing 5'-extranucleotides from tRNA precursor.</text>
        <dbReference type="EC" id="3.1.26.5"/>
    </reaction>
</comment>
<dbReference type="GO" id="GO:0004526">
    <property type="term" value="F:ribonuclease P activity"/>
    <property type="evidence" value="ECO:0007669"/>
    <property type="project" value="UniProtKB-EC"/>
</dbReference>
<evidence type="ECO:0000256" key="7">
    <source>
        <dbReference type="ARBA" id="ARBA00022722"/>
    </source>
</evidence>
<dbReference type="Gene3D" id="1.25.40.10">
    <property type="entry name" value="Tetratricopeptide repeat domain"/>
    <property type="match status" value="1"/>
</dbReference>
<proteinExistence type="inferred from homology"/>
<evidence type="ECO:0000256" key="12">
    <source>
        <dbReference type="ARBA" id="ARBA00022946"/>
    </source>
</evidence>
<name>A0AAE1AAY4_9GAST</name>
<dbReference type="GO" id="GO:0001682">
    <property type="term" value="P:tRNA 5'-leader removal"/>
    <property type="evidence" value="ECO:0007669"/>
    <property type="project" value="TreeGrafter"/>
</dbReference>
<keyword evidence="7" id="KW-0540">Nuclease</keyword>
<dbReference type="GO" id="GO:0097745">
    <property type="term" value="P:mitochondrial tRNA 5'-end processing"/>
    <property type="evidence" value="ECO:0007669"/>
    <property type="project" value="TreeGrafter"/>
</dbReference>
<evidence type="ECO:0000256" key="10">
    <source>
        <dbReference type="ARBA" id="ARBA00022833"/>
    </source>
</evidence>
<dbReference type="Gene3D" id="3.40.50.11980">
    <property type="match status" value="1"/>
</dbReference>
<evidence type="ECO:0000256" key="14">
    <source>
        <dbReference type="SAM" id="MobiDB-lite"/>
    </source>
</evidence>
<feature type="compositionally biased region" description="Polar residues" evidence="14">
    <location>
        <begin position="575"/>
        <end position="584"/>
    </location>
</feature>
<feature type="region of interest" description="Disordered" evidence="14">
    <location>
        <begin position="575"/>
        <end position="618"/>
    </location>
</feature>
<keyword evidence="11" id="KW-0460">Magnesium</keyword>
<evidence type="ECO:0000256" key="1">
    <source>
        <dbReference type="ARBA" id="ARBA00000928"/>
    </source>
</evidence>
<dbReference type="AlphaFoldDB" id="A0AAE1AAY4"/>
<keyword evidence="17" id="KW-1185">Reference proteome</keyword>
<comment type="similarity">
    <text evidence="4">Belongs to the PPR family. P subfamily.</text>
</comment>
<keyword evidence="8" id="KW-0479">Metal-binding</keyword>
<dbReference type="GO" id="GO:0046872">
    <property type="term" value="F:metal ion binding"/>
    <property type="evidence" value="ECO:0007669"/>
    <property type="project" value="UniProtKB-KW"/>
</dbReference>
<dbReference type="Pfam" id="PF16953">
    <property type="entry name" value="PRORP"/>
    <property type="match status" value="1"/>
</dbReference>
<gene>
    <name evidence="16" type="ORF">RRG08_001489</name>
</gene>
<dbReference type="EMBL" id="JAWDGP010002302">
    <property type="protein sequence ID" value="KAK3784180.1"/>
    <property type="molecule type" value="Genomic_DNA"/>
</dbReference>
<organism evidence="16 17">
    <name type="scientific">Elysia crispata</name>
    <name type="common">lettuce slug</name>
    <dbReference type="NCBI Taxonomy" id="231223"/>
    <lineage>
        <taxon>Eukaryota</taxon>
        <taxon>Metazoa</taxon>
        <taxon>Spiralia</taxon>
        <taxon>Lophotrochozoa</taxon>
        <taxon>Mollusca</taxon>
        <taxon>Gastropoda</taxon>
        <taxon>Heterobranchia</taxon>
        <taxon>Euthyneura</taxon>
        <taxon>Panpulmonata</taxon>
        <taxon>Sacoglossa</taxon>
        <taxon>Placobranchoidea</taxon>
        <taxon>Plakobranchidae</taxon>
        <taxon>Elysia</taxon>
    </lineage>
</organism>
<comment type="subcellular location">
    <subcellularLocation>
        <location evidence="3">Mitochondrion</location>
    </subcellularLocation>
</comment>
<evidence type="ECO:0000256" key="8">
    <source>
        <dbReference type="ARBA" id="ARBA00022723"/>
    </source>
</evidence>
<keyword evidence="13" id="KW-0496">Mitochondrion</keyword>
<evidence type="ECO:0000259" key="15">
    <source>
        <dbReference type="Pfam" id="PF16953"/>
    </source>
</evidence>
<keyword evidence="12" id="KW-0809">Transit peptide</keyword>
<evidence type="ECO:0000256" key="2">
    <source>
        <dbReference type="ARBA" id="ARBA00001946"/>
    </source>
</evidence>
<accession>A0AAE1AAY4</accession>
<dbReference type="GO" id="GO:0030678">
    <property type="term" value="C:mitochondrial ribonuclease P complex"/>
    <property type="evidence" value="ECO:0007669"/>
    <property type="project" value="TreeGrafter"/>
</dbReference>
<dbReference type="Proteomes" id="UP001283361">
    <property type="component" value="Unassembled WGS sequence"/>
</dbReference>
<evidence type="ECO:0000256" key="3">
    <source>
        <dbReference type="ARBA" id="ARBA00004173"/>
    </source>
</evidence>
<evidence type="ECO:0000313" key="16">
    <source>
        <dbReference type="EMBL" id="KAK3784180.1"/>
    </source>
</evidence>
<keyword evidence="6" id="KW-0819">tRNA processing</keyword>
<evidence type="ECO:0000256" key="9">
    <source>
        <dbReference type="ARBA" id="ARBA00022801"/>
    </source>
</evidence>
<evidence type="ECO:0000313" key="17">
    <source>
        <dbReference type="Proteomes" id="UP001283361"/>
    </source>
</evidence>
<feature type="domain" description="PRORP" evidence="15">
    <location>
        <begin position="339"/>
        <end position="551"/>
    </location>
</feature>
<evidence type="ECO:0000256" key="13">
    <source>
        <dbReference type="ARBA" id="ARBA00023128"/>
    </source>
</evidence>
<keyword evidence="9" id="KW-0378">Hydrolase</keyword>
<dbReference type="PANTHER" id="PTHR13547">
    <property type="match status" value="1"/>
</dbReference>
<evidence type="ECO:0000256" key="5">
    <source>
        <dbReference type="ARBA" id="ARBA00012179"/>
    </source>
</evidence>
<evidence type="ECO:0000256" key="6">
    <source>
        <dbReference type="ARBA" id="ARBA00022694"/>
    </source>
</evidence>
<reference evidence="16" key="1">
    <citation type="journal article" date="2023" name="G3 (Bethesda)">
        <title>A reference genome for the long-term kleptoplast-retaining sea slug Elysia crispata morphotype clarki.</title>
        <authorList>
            <person name="Eastman K.E."/>
            <person name="Pendleton A.L."/>
            <person name="Shaikh M.A."/>
            <person name="Suttiyut T."/>
            <person name="Ogas R."/>
            <person name="Tomko P."/>
            <person name="Gavelis G."/>
            <person name="Widhalm J.R."/>
            <person name="Wisecaver J.H."/>
        </authorList>
    </citation>
    <scope>NUCLEOTIDE SEQUENCE</scope>
    <source>
        <strain evidence="16">ECLA1</strain>
    </source>
</reference>
<dbReference type="EC" id="3.1.26.5" evidence="5"/>
<comment type="caution">
    <text evidence="16">The sequence shown here is derived from an EMBL/GenBank/DDBJ whole genome shotgun (WGS) entry which is preliminary data.</text>
</comment>
<dbReference type="PANTHER" id="PTHR13547:SF1">
    <property type="entry name" value="MITOCHONDRIAL RIBONUCLEASE P CATALYTIC SUBUNIT"/>
    <property type="match status" value="1"/>
</dbReference>
<comment type="cofactor">
    <cofactor evidence="2">
        <name>Mg(2+)</name>
        <dbReference type="ChEBI" id="CHEBI:18420"/>
    </cofactor>
</comment>
<evidence type="ECO:0000256" key="4">
    <source>
        <dbReference type="ARBA" id="ARBA00007626"/>
    </source>
</evidence>